<evidence type="ECO:0000313" key="2">
    <source>
        <dbReference type="EMBL" id="WAR23453.1"/>
    </source>
</evidence>
<dbReference type="Proteomes" id="UP001164746">
    <property type="component" value="Chromosome 13"/>
</dbReference>
<gene>
    <name evidence="2" type="ORF">MAR_037122</name>
</gene>
<proteinExistence type="predicted"/>
<evidence type="ECO:0000313" key="3">
    <source>
        <dbReference type="Proteomes" id="UP001164746"/>
    </source>
</evidence>
<sequence length="156" mass="18265">MRTSLSPRVSFSLPKMKEEGKQSMEDPEKRIRCLENKMDKMVSKTQIESLERRMMHMESAVHELGNNMKRVMNDLARMRWASRRRSPSPSPNNDIKSFRCKSEDHFIRNCPVEASEGERPKVVKAVSFEESLNLQGSREEAISRPRGKIRPMMWLK</sequence>
<protein>
    <submittedName>
        <fullName evidence="2">Uncharacterized protein</fullName>
    </submittedName>
</protein>
<feature type="region of interest" description="Disordered" evidence="1">
    <location>
        <begin position="79"/>
        <end position="98"/>
    </location>
</feature>
<evidence type="ECO:0000256" key="1">
    <source>
        <dbReference type="SAM" id="MobiDB-lite"/>
    </source>
</evidence>
<reference evidence="2" key="1">
    <citation type="submission" date="2022-11" db="EMBL/GenBank/DDBJ databases">
        <title>Centuries of genome instability and evolution in soft-shell clam transmissible cancer (bioRxiv).</title>
        <authorList>
            <person name="Hart S.F.M."/>
            <person name="Yonemitsu M.A."/>
            <person name="Giersch R.M."/>
            <person name="Beal B.F."/>
            <person name="Arriagada G."/>
            <person name="Davis B.W."/>
            <person name="Ostrander E.A."/>
            <person name="Goff S.P."/>
            <person name="Metzger M.J."/>
        </authorList>
    </citation>
    <scope>NUCLEOTIDE SEQUENCE</scope>
    <source>
        <strain evidence="2">MELC-2E11</strain>
        <tissue evidence="2">Siphon/mantle</tissue>
    </source>
</reference>
<feature type="compositionally biased region" description="Basic and acidic residues" evidence="1">
    <location>
        <begin position="15"/>
        <end position="28"/>
    </location>
</feature>
<organism evidence="2 3">
    <name type="scientific">Mya arenaria</name>
    <name type="common">Soft-shell clam</name>
    <dbReference type="NCBI Taxonomy" id="6604"/>
    <lineage>
        <taxon>Eukaryota</taxon>
        <taxon>Metazoa</taxon>
        <taxon>Spiralia</taxon>
        <taxon>Lophotrochozoa</taxon>
        <taxon>Mollusca</taxon>
        <taxon>Bivalvia</taxon>
        <taxon>Autobranchia</taxon>
        <taxon>Heteroconchia</taxon>
        <taxon>Euheterodonta</taxon>
        <taxon>Imparidentia</taxon>
        <taxon>Neoheterodontei</taxon>
        <taxon>Myida</taxon>
        <taxon>Myoidea</taxon>
        <taxon>Myidae</taxon>
        <taxon>Mya</taxon>
    </lineage>
</organism>
<name>A0ABY7FRQ3_MYAAR</name>
<dbReference type="EMBL" id="CP111024">
    <property type="protein sequence ID" value="WAR23453.1"/>
    <property type="molecule type" value="Genomic_DNA"/>
</dbReference>
<keyword evidence="3" id="KW-1185">Reference proteome</keyword>
<accession>A0ABY7FRQ3</accession>
<feature type="region of interest" description="Disordered" evidence="1">
    <location>
        <begin position="1"/>
        <end position="28"/>
    </location>
</feature>